<dbReference type="GO" id="GO:0008430">
    <property type="term" value="F:selenium binding"/>
    <property type="evidence" value="ECO:0007669"/>
    <property type="project" value="InterPro"/>
</dbReference>
<dbReference type="PANTHER" id="PTHR23300">
    <property type="entry name" value="METHANETHIOL OXIDASE"/>
    <property type="match status" value="1"/>
</dbReference>
<proteinExistence type="inferred from homology"/>
<sequence>MMSRSIYDVLSKVVFPNLGDEVHHSGWNTCSSCHSDPSKKRSHLVLPCLNSDRIYVVNVENERDLRLEMTIEPALLHDYNVSMPHTAHCTAAGDVIISTLGDAQGENKGYFLFGWSDNYKWLHSPLND</sequence>
<keyword evidence="2" id="KW-0711">Selenium</keyword>
<dbReference type="EMBL" id="UYYB01015025">
    <property type="protein sequence ID" value="VDM70190.1"/>
    <property type="molecule type" value="Genomic_DNA"/>
</dbReference>
<keyword evidence="4" id="KW-1185">Reference proteome</keyword>
<evidence type="ECO:0000256" key="2">
    <source>
        <dbReference type="ARBA" id="ARBA00023266"/>
    </source>
</evidence>
<dbReference type="OrthoDB" id="10252446at2759"/>
<dbReference type="InterPro" id="IPR008826">
    <property type="entry name" value="Se-bd"/>
</dbReference>
<dbReference type="Proteomes" id="UP000270094">
    <property type="component" value="Unassembled WGS sequence"/>
</dbReference>
<evidence type="ECO:0008006" key="5">
    <source>
        <dbReference type="Google" id="ProtNLM"/>
    </source>
</evidence>
<gene>
    <name evidence="3" type="ORF">SVUK_LOCUS5188</name>
</gene>
<protein>
    <recommendedName>
        <fullName evidence="5">Selenium-binding protein</fullName>
    </recommendedName>
</protein>
<evidence type="ECO:0000313" key="3">
    <source>
        <dbReference type="EMBL" id="VDM70190.1"/>
    </source>
</evidence>
<accession>A0A3P7IBF2</accession>
<comment type="similarity">
    <text evidence="1">Belongs to the selenium-binding protein family.</text>
</comment>
<reference evidence="3 4" key="1">
    <citation type="submission" date="2018-11" db="EMBL/GenBank/DDBJ databases">
        <authorList>
            <consortium name="Pathogen Informatics"/>
        </authorList>
    </citation>
    <scope>NUCLEOTIDE SEQUENCE [LARGE SCALE GENOMIC DNA]</scope>
</reference>
<dbReference type="PANTHER" id="PTHR23300:SF0">
    <property type="entry name" value="METHANETHIOL OXIDASE"/>
    <property type="match status" value="1"/>
</dbReference>
<name>A0A3P7IBF2_STRVU</name>
<organism evidence="3 4">
    <name type="scientific">Strongylus vulgaris</name>
    <name type="common">Blood worm</name>
    <dbReference type="NCBI Taxonomy" id="40348"/>
    <lineage>
        <taxon>Eukaryota</taxon>
        <taxon>Metazoa</taxon>
        <taxon>Ecdysozoa</taxon>
        <taxon>Nematoda</taxon>
        <taxon>Chromadorea</taxon>
        <taxon>Rhabditida</taxon>
        <taxon>Rhabditina</taxon>
        <taxon>Rhabditomorpha</taxon>
        <taxon>Strongyloidea</taxon>
        <taxon>Strongylidae</taxon>
        <taxon>Strongylus</taxon>
    </lineage>
</organism>
<evidence type="ECO:0000256" key="1">
    <source>
        <dbReference type="ARBA" id="ARBA00005606"/>
    </source>
</evidence>
<dbReference type="Pfam" id="PF05694">
    <property type="entry name" value="SBP56"/>
    <property type="match status" value="1"/>
</dbReference>
<evidence type="ECO:0000313" key="4">
    <source>
        <dbReference type="Proteomes" id="UP000270094"/>
    </source>
</evidence>
<dbReference type="AlphaFoldDB" id="A0A3P7IBF2"/>